<dbReference type="EMBL" id="CP035493">
    <property type="protein sequence ID" value="QAY71662.1"/>
    <property type="molecule type" value="Genomic_DNA"/>
</dbReference>
<accession>A0A4P6F7B6</accession>
<dbReference type="InterPro" id="IPR011009">
    <property type="entry name" value="Kinase-like_dom_sf"/>
</dbReference>
<evidence type="ECO:0000313" key="4">
    <source>
        <dbReference type="Proteomes" id="UP000292118"/>
    </source>
</evidence>
<dbReference type="InterPro" id="IPR002575">
    <property type="entry name" value="Aminoglycoside_PTrfase"/>
</dbReference>
<dbReference type="SUPFAM" id="SSF56112">
    <property type="entry name" value="Protein kinase-like (PK-like)"/>
    <property type="match status" value="1"/>
</dbReference>
<name>A0A4P6F7B6_9MICO</name>
<dbReference type="Proteomes" id="UP000292118">
    <property type="component" value="Chromosome"/>
</dbReference>
<dbReference type="Gene3D" id="3.90.1200.10">
    <property type="match status" value="1"/>
</dbReference>
<keyword evidence="3" id="KW-0808">Transferase</keyword>
<feature type="domain" description="Aminoglycoside phosphotransferase" evidence="2">
    <location>
        <begin position="65"/>
        <end position="208"/>
    </location>
</feature>
<organism evidence="3 4">
    <name type="scientific">Xylanimonas protaetiae</name>
    <dbReference type="NCBI Taxonomy" id="2509457"/>
    <lineage>
        <taxon>Bacteria</taxon>
        <taxon>Bacillati</taxon>
        <taxon>Actinomycetota</taxon>
        <taxon>Actinomycetes</taxon>
        <taxon>Micrococcales</taxon>
        <taxon>Promicromonosporaceae</taxon>
        <taxon>Xylanimonas</taxon>
    </lineage>
</organism>
<gene>
    <name evidence="3" type="ORF">ET471_17805</name>
</gene>
<feature type="region of interest" description="Disordered" evidence="1">
    <location>
        <begin position="33"/>
        <end position="57"/>
    </location>
</feature>
<dbReference type="PANTHER" id="PTHR21310:SF15">
    <property type="entry name" value="AMINOGLYCOSIDE PHOSPHOTRANSFERASE DOMAIN-CONTAINING PROTEIN"/>
    <property type="match status" value="1"/>
</dbReference>
<evidence type="ECO:0000256" key="1">
    <source>
        <dbReference type="SAM" id="MobiDB-lite"/>
    </source>
</evidence>
<feature type="compositionally biased region" description="Basic and acidic residues" evidence="1">
    <location>
        <begin position="33"/>
        <end position="46"/>
    </location>
</feature>
<sequence>MLEPAVGPESQVVAKVASDDTEHLMRYERGIHGTEARVQTGREHSRPAHASRAHHDTSRAVVDGTVLVAEFLDGELWDHVRLDDGQRAGVRRSIGAILARLHTITGPRCGYPAAESNLTGDTWPEAFTVMMDAVLADAVRFGVDVPADRIRDAIHRHEANLSTVEAPRLIHTDVWPGNVFLNADRQVCGRIDPERAVWGDPLLDIAGCDQTHIGTVNPDLLAGYNAEVSALGNGAPPPLDVERDHVRLDLCRLYFAALMTVEMTPRGMSGTWVDAQRATLRVNLDTLLDRFEA</sequence>
<dbReference type="Pfam" id="PF01636">
    <property type="entry name" value="APH"/>
    <property type="match status" value="1"/>
</dbReference>
<dbReference type="AlphaFoldDB" id="A0A4P6F7B6"/>
<dbReference type="PANTHER" id="PTHR21310">
    <property type="entry name" value="AMINOGLYCOSIDE PHOSPHOTRANSFERASE-RELATED-RELATED"/>
    <property type="match status" value="1"/>
</dbReference>
<dbReference type="KEGG" id="xya:ET471_17805"/>
<evidence type="ECO:0000313" key="3">
    <source>
        <dbReference type="EMBL" id="QAY71662.1"/>
    </source>
</evidence>
<reference evidence="3 4" key="1">
    <citation type="submission" date="2019-01" db="EMBL/GenBank/DDBJ databases">
        <title>Genome sequencing of strain FW10M-9.</title>
        <authorList>
            <person name="Heo J."/>
            <person name="Kim S.-J."/>
            <person name="Kim J.-S."/>
            <person name="Hong S.-B."/>
            <person name="Kwon S.-W."/>
        </authorList>
    </citation>
    <scope>NUCLEOTIDE SEQUENCE [LARGE SCALE GENOMIC DNA]</scope>
    <source>
        <strain evidence="3 4">FW10M-9</strain>
    </source>
</reference>
<evidence type="ECO:0000259" key="2">
    <source>
        <dbReference type="Pfam" id="PF01636"/>
    </source>
</evidence>
<dbReference type="OrthoDB" id="5490445at2"/>
<keyword evidence="4" id="KW-1185">Reference proteome</keyword>
<dbReference type="InterPro" id="IPR051678">
    <property type="entry name" value="AGP_Transferase"/>
</dbReference>
<protein>
    <submittedName>
        <fullName evidence="3">Aminoglycoside phosphotransferase family protein</fullName>
    </submittedName>
</protein>
<dbReference type="GO" id="GO:0016740">
    <property type="term" value="F:transferase activity"/>
    <property type="evidence" value="ECO:0007669"/>
    <property type="project" value="UniProtKB-KW"/>
</dbReference>
<dbReference type="RefSeq" id="WP_129190568.1">
    <property type="nucleotide sequence ID" value="NZ_CP035493.1"/>
</dbReference>
<proteinExistence type="predicted"/>